<organism evidence="12">
    <name type="scientific">uncultured marine group II/III euryarchaeote KM3_195_B08</name>
    <dbReference type="NCBI Taxonomy" id="1457970"/>
    <lineage>
        <taxon>Archaea</taxon>
        <taxon>Methanobacteriati</taxon>
        <taxon>Methanobacteriota</taxon>
        <taxon>environmental samples</taxon>
    </lineage>
</organism>
<dbReference type="FunFam" id="2.120.10.90:FF:000005">
    <property type="entry name" value="DNA topoisomerase 4 subunit A"/>
    <property type="match status" value="1"/>
</dbReference>
<dbReference type="PROSITE" id="PS52040">
    <property type="entry name" value="TOPO_IIA"/>
    <property type="match status" value="1"/>
</dbReference>
<dbReference type="GO" id="GO:0003677">
    <property type="term" value="F:DNA binding"/>
    <property type="evidence" value="ECO:0007669"/>
    <property type="project" value="UniProtKB-UniRule"/>
</dbReference>
<dbReference type="InterPro" id="IPR013760">
    <property type="entry name" value="Topo_IIA-like_dom_sf"/>
</dbReference>
<reference evidence="12" key="1">
    <citation type="journal article" date="2014" name="Genome Biol. Evol.">
        <title>Pangenome evidence for extensive interdomain horizontal transfer affecting lineage core and shell genes in uncultured planktonic thaumarchaeota and euryarchaeota.</title>
        <authorList>
            <person name="Deschamps P."/>
            <person name="Zivanovic Y."/>
            <person name="Moreira D."/>
            <person name="Rodriguez-Valera F."/>
            <person name="Lopez-Garcia P."/>
        </authorList>
    </citation>
    <scope>NUCLEOTIDE SEQUENCE</scope>
</reference>
<dbReference type="EMBL" id="KF900780">
    <property type="protein sequence ID" value="AIF06774.1"/>
    <property type="molecule type" value="Genomic_DNA"/>
</dbReference>
<dbReference type="InterPro" id="IPR035516">
    <property type="entry name" value="Gyrase/topoIV_suA_C"/>
</dbReference>
<dbReference type="SUPFAM" id="SSF101904">
    <property type="entry name" value="GyrA/ParC C-terminal domain-like"/>
    <property type="match status" value="1"/>
</dbReference>
<dbReference type="NCBIfam" id="TIGR01063">
    <property type="entry name" value="gyrA"/>
    <property type="match status" value="1"/>
</dbReference>
<dbReference type="AlphaFoldDB" id="A0A075GSM7"/>
<dbReference type="SMART" id="SM00434">
    <property type="entry name" value="TOP4c"/>
    <property type="match status" value="1"/>
</dbReference>
<dbReference type="PANTHER" id="PTHR43493">
    <property type="entry name" value="DNA GYRASE/TOPOISOMERASE SUBUNIT A"/>
    <property type="match status" value="1"/>
</dbReference>
<dbReference type="InterPro" id="IPR002205">
    <property type="entry name" value="Topo_IIA_dom_A"/>
</dbReference>
<evidence type="ECO:0000256" key="1">
    <source>
        <dbReference type="ARBA" id="ARBA00000185"/>
    </source>
</evidence>
<evidence type="ECO:0000313" key="12">
    <source>
        <dbReference type="EMBL" id="AIF06774.1"/>
    </source>
</evidence>
<dbReference type="InterPro" id="IPR005743">
    <property type="entry name" value="GyrA"/>
</dbReference>
<dbReference type="EC" id="5.6.2.2" evidence="9"/>
<keyword evidence="7 9" id="KW-0413">Isomerase</keyword>
<feature type="domain" description="Topo IIA-type catalytic" evidence="11">
    <location>
        <begin position="30"/>
        <end position="489"/>
    </location>
</feature>
<accession>A0A075GSM7</accession>
<evidence type="ECO:0000256" key="10">
    <source>
        <dbReference type="SAM" id="MobiDB-lite"/>
    </source>
</evidence>
<dbReference type="Pfam" id="PF00521">
    <property type="entry name" value="DNA_topoisoIV"/>
    <property type="match status" value="1"/>
</dbReference>
<dbReference type="Gene3D" id="2.120.10.90">
    <property type="entry name" value="DNA gyrase/topoisomerase IV, subunit A, C-terminal"/>
    <property type="match status" value="1"/>
</dbReference>
<dbReference type="GO" id="GO:0003918">
    <property type="term" value="F:DNA topoisomerase type II (double strand cut, ATP-hydrolyzing) activity"/>
    <property type="evidence" value="ECO:0007669"/>
    <property type="project" value="UniProtKB-UniRule"/>
</dbReference>
<dbReference type="GO" id="GO:0005524">
    <property type="term" value="F:ATP binding"/>
    <property type="evidence" value="ECO:0007669"/>
    <property type="project" value="UniProtKB-UniRule"/>
</dbReference>
<feature type="active site" description="O-(5'-phospho-DNA)-tyrosine intermediate" evidence="9">
    <location>
        <position position="118"/>
    </location>
</feature>
<keyword evidence="6 9" id="KW-0238">DNA-binding</keyword>
<comment type="function">
    <text evidence="9">A type II topoisomerase that negatively supercoils closed circular double-stranded (ds) DNA in an ATP-dependent manner to modulate DNA topology and maintain chromosomes in an underwound state. Negative supercoiling favors strand separation, and DNA replication, transcription, recombination and repair, all of which involve strand separation. Also able to catalyze the interconversion of other topological isomers of dsDNA rings, including catenanes and knotted rings. Type II topoisomerases break and join 2 DNA strands simultaneously in an ATP-dependent manner.</text>
</comment>
<keyword evidence="9" id="KW-0963">Cytoplasm</keyword>
<evidence type="ECO:0000256" key="9">
    <source>
        <dbReference type="HAMAP-Rule" id="MF_01897"/>
    </source>
</evidence>
<sequence>MEKIIDEPIENDMKNSYLDYAMSVIVGRALPDVRDGLKPVHRRILYTMHLTSNLHNKPYKKCARIVGDCLGRFHPHGDTAIYDSLVRMAQDFSLRYMLVDGQGNFGSIDGDSQAAMRYTECRMKLISEEMLTDIQKETVSFVPNFDASLKEPTVLPSKIPNLLMNGSSGIAVGMATNIPPYNLGELIDALICLIDGEDKDTILSKIKGPDFPTGGLIVGRSGIHLAHTTGRGKLKVRGRCEIDREKNEIIITEIPYQVTKTLIIEKIVHGVKEKKIEGIRGVHDHSDKDGIRLVVELKRGENPEIALNQLYKYTPLQTTFGVINLVLVNNQPKLLDLHSILNEFLKFRKEIVTKRCEFELRQAEARAHILEGLKTALENVDSIVELLKKSKDTKDAQEQLMITYSLSDKQSKAILDMKLSKLISLEQQKLVDEYNGLVDEIKGLKEILADMNKVLSIIKEELTEIRARYGDNRRTDIIEAEDDIELEELIPNDRVVVTITNKGYIKRLEVDEYRKQRRGGKGVIGTGTKEEDFVRDVIVTKNHNYMLFFTDKGRVFWLKTYRIPEAGRYSTGRTLVNLLNIKDEKVTSWISVDSFDPNAYFVMATRNGIIKRISLEAFSRPRKGGIIAITLKEGDGLVDVLKSNGSQEVILATKFGQAIRFKETDARELGRTGQGVIGIRLKNKDDGVVGMAISREPTLITITENGYGKRTAIQEYRVQSRGGSGVINIKTEGRNGSVVGVRAVKDGYDAILITSKGQVIRIPVSGVSVIGRNTQGVRLMRLAEKEKVVSFAIVRSEEPKENNTEENNNQENDVEKKPEENNEENIEDNNSEEKEIKEENKEESN</sequence>
<dbReference type="Gene3D" id="3.30.1360.40">
    <property type="match status" value="1"/>
</dbReference>
<evidence type="ECO:0000259" key="11">
    <source>
        <dbReference type="PROSITE" id="PS52040"/>
    </source>
</evidence>
<dbReference type="NCBIfam" id="NF004044">
    <property type="entry name" value="PRK05561.1"/>
    <property type="match status" value="1"/>
</dbReference>
<dbReference type="GO" id="GO:0006261">
    <property type="term" value="P:DNA-templated DNA replication"/>
    <property type="evidence" value="ECO:0007669"/>
    <property type="project" value="UniProtKB-UniRule"/>
</dbReference>
<comment type="subcellular location">
    <subcellularLocation>
        <location evidence="9">Cytoplasm</location>
    </subcellularLocation>
</comment>
<dbReference type="PANTHER" id="PTHR43493:SF5">
    <property type="entry name" value="DNA GYRASE SUBUNIT A, CHLOROPLASTIC_MITOCHONDRIAL"/>
    <property type="match status" value="1"/>
</dbReference>
<evidence type="ECO:0000256" key="3">
    <source>
        <dbReference type="ARBA" id="ARBA00022741"/>
    </source>
</evidence>
<evidence type="ECO:0000256" key="6">
    <source>
        <dbReference type="ARBA" id="ARBA00023125"/>
    </source>
</evidence>
<dbReference type="Gene3D" id="1.10.268.10">
    <property type="entry name" value="Topoisomerase, domain 3"/>
    <property type="match status" value="1"/>
</dbReference>
<feature type="compositionally biased region" description="Acidic residues" evidence="10">
    <location>
        <begin position="821"/>
        <end position="830"/>
    </location>
</feature>
<dbReference type="GO" id="GO:0005737">
    <property type="term" value="C:cytoplasm"/>
    <property type="evidence" value="ECO:0007669"/>
    <property type="project" value="UniProtKB-SubCell"/>
</dbReference>
<dbReference type="GO" id="GO:0006265">
    <property type="term" value="P:DNA topological change"/>
    <property type="evidence" value="ECO:0007669"/>
    <property type="project" value="UniProtKB-UniRule"/>
</dbReference>
<dbReference type="InterPro" id="IPR050220">
    <property type="entry name" value="Type_II_DNA_Topoisomerases"/>
</dbReference>
<dbReference type="GO" id="GO:0009330">
    <property type="term" value="C:DNA topoisomerase type II (double strand cut, ATP-hydrolyzing) complex"/>
    <property type="evidence" value="ECO:0007669"/>
    <property type="project" value="TreeGrafter"/>
</dbReference>
<proteinExistence type="inferred from homology"/>
<dbReference type="InterPro" id="IPR013758">
    <property type="entry name" value="Topo_IIA_A/C_ab"/>
</dbReference>
<name>A0A075GSM7_9EURY</name>
<comment type="miscellaneous">
    <text evidence="9">Few gyrases are as efficient as E.coli at forming negative supercoils. Not all organisms have 2 type II topoisomerases; in organisms with a single type II topoisomerase this enzyme also has to decatenate newly replicated chromosomes.</text>
</comment>
<dbReference type="Pfam" id="PF03989">
    <property type="entry name" value="DNA_gyraseA_C"/>
    <property type="match status" value="6"/>
</dbReference>
<comment type="similarity">
    <text evidence="2 9">Belongs to the type II topoisomerase GyrA/ParC subunit family.</text>
</comment>
<dbReference type="InterPro" id="IPR006691">
    <property type="entry name" value="GyrA/parC_rep"/>
</dbReference>
<feature type="region of interest" description="Disordered" evidence="10">
    <location>
        <begin position="798"/>
        <end position="845"/>
    </location>
</feature>
<dbReference type="NCBIfam" id="NF004043">
    <property type="entry name" value="PRK05560.1"/>
    <property type="match status" value="1"/>
</dbReference>
<dbReference type="InterPro" id="IPR013757">
    <property type="entry name" value="Topo_IIA_A_a_sf"/>
</dbReference>
<dbReference type="HAMAP" id="MF_01897">
    <property type="entry name" value="GyrA"/>
    <property type="match status" value="1"/>
</dbReference>
<dbReference type="FunFam" id="3.30.1360.40:FF:000002">
    <property type="entry name" value="DNA gyrase subunit A"/>
    <property type="match status" value="1"/>
</dbReference>
<evidence type="ECO:0000256" key="4">
    <source>
        <dbReference type="ARBA" id="ARBA00022840"/>
    </source>
</evidence>
<feature type="compositionally biased region" description="Basic and acidic residues" evidence="10">
    <location>
        <begin position="831"/>
        <end position="845"/>
    </location>
</feature>
<comment type="subunit">
    <text evidence="8">Heterotetramer composed of ParC and ParE.</text>
</comment>
<evidence type="ECO:0000256" key="8">
    <source>
        <dbReference type="ARBA" id="ARBA00063644"/>
    </source>
</evidence>
<dbReference type="SUPFAM" id="SSF56719">
    <property type="entry name" value="Type II DNA topoisomerase"/>
    <property type="match status" value="1"/>
</dbReference>
<keyword evidence="3 9" id="KW-0547">Nucleotide-binding</keyword>
<feature type="short sequence motif" description="GyrA-box" evidence="9">
    <location>
        <begin position="516"/>
        <end position="522"/>
    </location>
</feature>
<dbReference type="FunFam" id="1.10.268.10:FF:000001">
    <property type="entry name" value="DNA gyrase subunit A"/>
    <property type="match status" value="1"/>
</dbReference>
<evidence type="ECO:0000256" key="7">
    <source>
        <dbReference type="ARBA" id="ARBA00023235"/>
    </source>
</evidence>
<evidence type="ECO:0000256" key="5">
    <source>
        <dbReference type="ARBA" id="ARBA00023029"/>
    </source>
</evidence>
<protein>
    <recommendedName>
        <fullName evidence="9">DNA gyrase subunit A</fullName>
        <ecNumber evidence="9">5.6.2.2</ecNumber>
    </recommendedName>
</protein>
<evidence type="ECO:0000256" key="2">
    <source>
        <dbReference type="ARBA" id="ARBA00008263"/>
    </source>
</evidence>
<dbReference type="GO" id="GO:0005694">
    <property type="term" value="C:chromosome"/>
    <property type="evidence" value="ECO:0007669"/>
    <property type="project" value="InterPro"/>
</dbReference>
<comment type="subunit">
    <text evidence="9">Heterotetramer, composed of two GyrA and two GyrB chains. In the heterotetramer, GyrA contains the active site tyrosine that forms a transient covalent intermediate with DNA, while GyrB binds cofactors and catalyzes ATP hydrolysis.</text>
</comment>
<dbReference type="Gene3D" id="3.90.199.10">
    <property type="entry name" value="Topoisomerase II, domain 5"/>
    <property type="match status" value="1"/>
</dbReference>
<keyword evidence="5 9" id="KW-0799">Topoisomerase</keyword>
<gene>
    <name evidence="9 12" type="primary">gyrA</name>
</gene>
<keyword evidence="4 9" id="KW-0067">ATP-binding</keyword>
<dbReference type="CDD" id="cd00187">
    <property type="entry name" value="TOP4c"/>
    <property type="match status" value="1"/>
</dbReference>
<comment type="catalytic activity">
    <reaction evidence="1 9">
        <text>ATP-dependent breakage, passage and rejoining of double-stranded DNA.</text>
        <dbReference type="EC" id="5.6.2.2"/>
    </reaction>
</comment>